<dbReference type="Pfam" id="PF00144">
    <property type="entry name" value="Beta-lactamase"/>
    <property type="match status" value="1"/>
</dbReference>
<keyword evidence="3" id="KW-1185">Reference proteome</keyword>
<dbReference type="Gene3D" id="3.40.710.10">
    <property type="entry name" value="DD-peptidase/beta-lactamase superfamily"/>
    <property type="match status" value="1"/>
</dbReference>
<accession>A0ABT0T6X3</accession>
<dbReference type="SUPFAM" id="SSF56601">
    <property type="entry name" value="beta-lactamase/transpeptidase-like"/>
    <property type="match status" value="1"/>
</dbReference>
<evidence type="ECO:0000259" key="1">
    <source>
        <dbReference type="Pfam" id="PF00144"/>
    </source>
</evidence>
<name>A0ABT0T6X3_9CORY</name>
<reference evidence="2 3" key="1">
    <citation type="submission" date="2022-05" db="EMBL/GenBank/DDBJ databases">
        <title>Corynebacterium sp. B5-R-101 sp. nov., isolated from human feces.</title>
        <authorList>
            <person name="Shamsuzzaman M."/>
            <person name="Dahal R.H."/>
        </authorList>
    </citation>
    <scope>NUCLEOTIDE SEQUENCE [LARGE SCALE GENOMIC DNA]</scope>
    <source>
        <strain evidence="2 3">B5-R-101</strain>
    </source>
</reference>
<dbReference type="PANTHER" id="PTHR46825">
    <property type="entry name" value="D-ALANYL-D-ALANINE-CARBOXYPEPTIDASE/ENDOPEPTIDASE AMPH"/>
    <property type="match status" value="1"/>
</dbReference>
<dbReference type="InterPro" id="IPR012338">
    <property type="entry name" value="Beta-lactam/transpept-like"/>
</dbReference>
<dbReference type="PANTHER" id="PTHR46825:SF9">
    <property type="entry name" value="BETA-LACTAMASE-RELATED DOMAIN-CONTAINING PROTEIN"/>
    <property type="match status" value="1"/>
</dbReference>
<proteinExistence type="predicted"/>
<gene>
    <name evidence="2" type="ORF">M5J06_01605</name>
</gene>
<evidence type="ECO:0000313" key="2">
    <source>
        <dbReference type="EMBL" id="MCL8492839.1"/>
    </source>
</evidence>
<protein>
    <submittedName>
        <fullName evidence="2">Beta-lactamase family protein</fullName>
    </submittedName>
</protein>
<dbReference type="EMBL" id="JAMKFF010000001">
    <property type="protein sequence ID" value="MCL8492839.1"/>
    <property type="molecule type" value="Genomic_DNA"/>
</dbReference>
<organism evidence="2 3">
    <name type="scientific">Corynebacterium intestinale</name>
    <dbReference type="NCBI Taxonomy" id="2943492"/>
    <lineage>
        <taxon>Bacteria</taxon>
        <taxon>Bacillati</taxon>
        <taxon>Actinomycetota</taxon>
        <taxon>Actinomycetes</taxon>
        <taxon>Mycobacteriales</taxon>
        <taxon>Corynebacteriaceae</taxon>
        <taxon>Corynebacterium</taxon>
    </lineage>
</organism>
<dbReference type="RefSeq" id="WP_154737049.1">
    <property type="nucleotide sequence ID" value="NZ_JAMFTR010000001.1"/>
</dbReference>
<comment type="caution">
    <text evidence="2">The sequence shown here is derived from an EMBL/GenBank/DDBJ whole genome shotgun (WGS) entry which is preliminary data.</text>
</comment>
<dbReference type="InterPro" id="IPR001466">
    <property type="entry name" value="Beta-lactam-related"/>
</dbReference>
<sequence>MRKIVLAVITATAVAAVLLVAGPQRITLAQDKTGDETLATQLEQHSESGFHNLTAFTLQDGEATFAGLGSDEHTEVEIGSVTKMFTGELAHQLVEEGKLSPDTTVGEVLEVGDAPVADVTVRELLDHTSGLPRLASNDVLGSLISAITGANPYEGETTEDIMDAATRSELKGRGEESYSNLGYGLLGHMVETAAGQPYEQMLKERIFKTAGMTETYLMTPGSVPADAPRGLTATGRHADPWEMEGSAPAGAIRSTASDMAKFAEWFMKNGDIDYGWQPPSKDNAGYWHNGGTYGYSTMLVIDPETKRAAFANNDSPVGTEDLAQALFDELAS</sequence>
<evidence type="ECO:0000313" key="3">
    <source>
        <dbReference type="Proteomes" id="UP001203579"/>
    </source>
</evidence>
<feature type="domain" description="Beta-lactamase-related" evidence="1">
    <location>
        <begin position="60"/>
        <end position="310"/>
    </location>
</feature>
<dbReference type="InterPro" id="IPR050491">
    <property type="entry name" value="AmpC-like"/>
</dbReference>
<dbReference type="Proteomes" id="UP001203579">
    <property type="component" value="Unassembled WGS sequence"/>
</dbReference>